<sequence length="85" mass="9645">MSVHEAITKHTRKQNAHLEQFLKLEEQREQAIDEAVRLCAEGRPFSVETINAITGEINAHATQGISPTRVYVTPAMIEDFVRRSK</sequence>
<reference evidence="1 2" key="2">
    <citation type="journal article" date="2013" name="Genome Announc.">
        <title>Genome Sequence of Growth-Improving Paenibacillus mucilaginosus Strain KNP414.</title>
        <authorList>
            <person name="Lu J.J."/>
            <person name="Wang J.F."/>
            <person name="Hu X.F."/>
        </authorList>
    </citation>
    <scope>NUCLEOTIDE SEQUENCE [LARGE SCALE GENOMIC DNA]</scope>
    <source>
        <strain evidence="1 2">KNP414</strain>
    </source>
</reference>
<gene>
    <name evidence="1" type="ordered locus">KNP414_03288</name>
</gene>
<dbReference type="AlphaFoldDB" id="F8FFC8"/>
<dbReference type="Proteomes" id="UP000006620">
    <property type="component" value="Chromosome"/>
</dbReference>
<name>F8FFC8_PAEMK</name>
<proteinExistence type="predicted"/>
<dbReference type="RefSeq" id="WP_013917005.1">
    <property type="nucleotide sequence ID" value="NC_015690.1"/>
</dbReference>
<protein>
    <recommendedName>
        <fullName evidence="3">YpbS</fullName>
    </recommendedName>
</protein>
<accession>F8FFC8</accession>
<evidence type="ECO:0008006" key="3">
    <source>
        <dbReference type="Google" id="ProtNLM"/>
    </source>
</evidence>
<dbReference type="InterPro" id="IPR019688">
    <property type="entry name" value="DUF2533"/>
</dbReference>
<organism evidence="1 2">
    <name type="scientific">Paenibacillus mucilaginosus (strain KNP414)</name>
    <dbReference type="NCBI Taxonomy" id="1036673"/>
    <lineage>
        <taxon>Bacteria</taxon>
        <taxon>Bacillati</taxon>
        <taxon>Bacillota</taxon>
        <taxon>Bacilli</taxon>
        <taxon>Bacillales</taxon>
        <taxon>Paenibacillaceae</taxon>
        <taxon>Paenibacillus</taxon>
    </lineage>
</organism>
<dbReference type="HOGENOM" id="CLU_188153_0_0_9"/>
<dbReference type="EMBL" id="CP002869">
    <property type="protein sequence ID" value="AEI41846.1"/>
    <property type="molecule type" value="Genomic_DNA"/>
</dbReference>
<dbReference type="KEGG" id="pms:KNP414_03288"/>
<reference evidence="2" key="1">
    <citation type="submission" date="2011-06" db="EMBL/GenBank/DDBJ databases">
        <title>Complete genome sequence of Paenibacillus mucilaginosus KNP414.</title>
        <authorList>
            <person name="Wang J."/>
            <person name="Hu S."/>
            <person name="Hu X."/>
            <person name="Zhang B."/>
            <person name="Dong D."/>
            <person name="Zhang S."/>
            <person name="Zhao K."/>
            <person name="Wu D."/>
        </authorList>
    </citation>
    <scope>NUCLEOTIDE SEQUENCE [LARGE SCALE GENOMIC DNA]</scope>
    <source>
        <strain evidence="2">KNP414</strain>
    </source>
</reference>
<evidence type="ECO:0000313" key="2">
    <source>
        <dbReference type="Proteomes" id="UP000006620"/>
    </source>
</evidence>
<dbReference type="PATRIC" id="fig|1036673.3.peg.3028"/>
<dbReference type="Pfam" id="PF10752">
    <property type="entry name" value="DUF2533"/>
    <property type="match status" value="1"/>
</dbReference>
<evidence type="ECO:0000313" key="1">
    <source>
        <dbReference type="EMBL" id="AEI41846.1"/>
    </source>
</evidence>